<protein>
    <submittedName>
        <fullName evidence="3">Glucose 1-dehydrogenase</fullName>
        <ecNumber evidence="3">1.1.1.47</ecNumber>
    </submittedName>
</protein>
<accession>A0ABS6MXN1</accession>
<dbReference type="InterPro" id="IPR020904">
    <property type="entry name" value="Sc_DH/Rdtase_CS"/>
</dbReference>
<dbReference type="InterPro" id="IPR002347">
    <property type="entry name" value="SDR_fam"/>
</dbReference>
<dbReference type="PROSITE" id="PS00061">
    <property type="entry name" value="ADH_SHORT"/>
    <property type="match status" value="1"/>
</dbReference>
<comment type="caution">
    <text evidence="3">The sequence shown here is derived from an EMBL/GenBank/DDBJ whole genome shotgun (WGS) entry which is preliminary data.</text>
</comment>
<dbReference type="RefSeq" id="WP_217681761.1">
    <property type="nucleotide sequence ID" value="NZ_JAHRGL010000024.1"/>
</dbReference>
<keyword evidence="2 3" id="KW-0560">Oxidoreductase</keyword>
<gene>
    <name evidence="3" type="ORF">KRX52_10910</name>
</gene>
<evidence type="ECO:0000256" key="1">
    <source>
        <dbReference type="ARBA" id="ARBA00006484"/>
    </source>
</evidence>
<evidence type="ECO:0000256" key="2">
    <source>
        <dbReference type="ARBA" id="ARBA00023002"/>
    </source>
</evidence>
<dbReference type="PANTHER" id="PTHR24321:SF11">
    <property type="entry name" value="BLR0893 PROTEIN"/>
    <property type="match status" value="1"/>
</dbReference>
<dbReference type="Pfam" id="PF13561">
    <property type="entry name" value="adh_short_C2"/>
    <property type="match status" value="1"/>
</dbReference>
<sequence length="250" mass="26272">MRFQDKVVLVTGAGSGIGAGVAQAFARAGARVMLADINAEQGQQCLAAIEAEGGQAAFFQVDVTSAAQMRELVSATVSRFGRLDIVHNNAGISGSNDFTADIEEAEFDRVVAVNLKAVWLCMKYSIEQMLQQGGGVIVNTASALALTVLPGSATYNATKHAVAGLTKTAAVEYASRNIRINAICPGVIRTAMLNNHPNLAELEPKLVALHPVGRLGEVEEVVKAVLWLASEEASFMHGSLVTVDGGWTAH</sequence>
<evidence type="ECO:0000313" key="4">
    <source>
        <dbReference type="Proteomes" id="UP000813068"/>
    </source>
</evidence>
<dbReference type="Proteomes" id="UP000813068">
    <property type="component" value="Unassembled WGS sequence"/>
</dbReference>
<dbReference type="NCBIfam" id="NF005559">
    <property type="entry name" value="PRK07231.1"/>
    <property type="match status" value="1"/>
</dbReference>
<dbReference type="CDD" id="cd05233">
    <property type="entry name" value="SDR_c"/>
    <property type="match status" value="1"/>
</dbReference>
<evidence type="ECO:0000313" key="3">
    <source>
        <dbReference type="EMBL" id="MBV2133305.1"/>
    </source>
</evidence>
<name>A0ABS6MXN1_9GAMM</name>
<dbReference type="PANTHER" id="PTHR24321">
    <property type="entry name" value="DEHYDROGENASES, SHORT CHAIN"/>
    <property type="match status" value="1"/>
</dbReference>
<keyword evidence="4" id="KW-1185">Reference proteome</keyword>
<organism evidence="3 4">
    <name type="scientific">Geopseudomonas aromaticivorans</name>
    <dbReference type="NCBI Taxonomy" id="2849492"/>
    <lineage>
        <taxon>Bacteria</taxon>
        <taxon>Pseudomonadati</taxon>
        <taxon>Pseudomonadota</taxon>
        <taxon>Gammaproteobacteria</taxon>
        <taxon>Pseudomonadales</taxon>
        <taxon>Pseudomonadaceae</taxon>
        <taxon>Geopseudomonas</taxon>
    </lineage>
</organism>
<reference evidence="3 4" key="1">
    <citation type="submission" date="2021-06" db="EMBL/GenBank/DDBJ databases">
        <title>Differences between aerobic and microaerobic xylene degrading microbial communities.</title>
        <authorList>
            <person name="Banerjee S."/>
            <person name="Tancsics A."/>
        </authorList>
    </citation>
    <scope>NUCLEOTIDE SEQUENCE [LARGE SCALE GENOMIC DNA]</scope>
    <source>
        <strain evidence="3 4">MAP12</strain>
    </source>
</reference>
<dbReference type="GO" id="GO:0047936">
    <property type="term" value="F:glucose 1-dehydrogenase [NAD(P)+] activity"/>
    <property type="evidence" value="ECO:0007669"/>
    <property type="project" value="UniProtKB-EC"/>
</dbReference>
<dbReference type="EMBL" id="JAHRGL010000024">
    <property type="protein sequence ID" value="MBV2133305.1"/>
    <property type="molecule type" value="Genomic_DNA"/>
</dbReference>
<comment type="similarity">
    <text evidence="1">Belongs to the short-chain dehydrogenases/reductases (SDR) family.</text>
</comment>
<dbReference type="EC" id="1.1.1.47" evidence="3"/>
<proteinExistence type="inferred from homology"/>